<keyword evidence="2" id="KW-0808">Transferase</keyword>
<dbReference type="GO" id="GO:0016740">
    <property type="term" value="F:transferase activity"/>
    <property type="evidence" value="ECO:0007669"/>
    <property type="project" value="UniProtKB-KW"/>
</dbReference>
<keyword evidence="3" id="KW-1185">Reference proteome</keyword>
<dbReference type="Gene3D" id="3.40.50.12580">
    <property type="match status" value="1"/>
</dbReference>
<feature type="transmembrane region" description="Helical" evidence="1">
    <location>
        <begin position="104"/>
        <end position="125"/>
    </location>
</feature>
<gene>
    <name evidence="2" type="ORF">FOE78_14010</name>
</gene>
<dbReference type="EMBL" id="CP041692">
    <property type="protein sequence ID" value="QDP96881.1"/>
    <property type="molecule type" value="Genomic_DNA"/>
</dbReference>
<accession>A0A516Q0Z4</accession>
<name>A0A516Q0Z4_9ACTN</name>
<organism evidence="2 3">
    <name type="scientific">Microlunatus elymi</name>
    <dbReference type="NCBI Taxonomy" id="2596828"/>
    <lineage>
        <taxon>Bacteria</taxon>
        <taxon>Bacillati</taxon>
        <taxon>Actinomycetota</taxon>
        <taxon>Actinomycetes</taxon>
        <taxon>Propionibacteriales</taxon>
        <taxon>Propionibacteriaceae</taxon>
        <taxon>Microlunatus</taxon>
    </lineage>
</organism>
<keyword evidence="1" id="KW-0812">Transmembrane</keyword>
<keyword evidence="1" id="KW-1133">Transmembrane helix</keyword>
<dbReference type="SUPFAM" id="SSF53756">
    <property type="entry name" value="UDP-Glycosyltransferase/glycogen phosphorylase"/>
    <property type="match status" value="1"/>
</dbReference>
<dbReference type="AlphaFoldDB" id="A0A516Q0Z4"/>
<protein>
    <submittedName>
        <fullName evidence="2">CDP-glycerol glycerophosphotransferase</fullName>
    </submittedName>
</protein>
<evidence type="ECO:0000256" key="1">
    <source>
        <dbReference type="SAM" id="Phobius"/>
    </source>
</evidence>
<proteinExistence type="predicted"/>
<dbReference type="OrthoDB" id="7806295at2"/>
<keyword evidence="1" id="KW-0472">Membrane</keyword>
<evidence type="ECO:0000313" key="2">
    <source>
        <dbReference type="EMBL" id="QDP96881.1"/>
    </source>
</evidence>
<feature type="transmembrane region" description="Helical" evidence="1">
    <location>
        <begin position="78"/>
        <end position="98"/>
    </location>
</feature>
<dbReference type="Proteomes" id="UP000319263">
    <property type="component" value="Chromosome"/>
</dbReference>
<dbReference type="KEGG" id="mik:FOE78_14010"/>
<dbReference type="InterPro" id="IPR043148">
    <property type="entry name" value="TagF_C"/>
</dbReference>
<reference evidence="2 3" key="1">
    <citation type="submission" date="2019-07" db="EMBL/GenBank/DDBJ databases">
        <title>Microlunatus dokdonensis sp. nov. isolated from the rhizospheric soil of the wild plant Elymus tsukushiensis.</title>
        <authorList>
            <person name="Ghim S.-Y."/>
            <person name="Hwang Y.-J."/>
            <person name="Son J.-S."/>
            <person name="Shin J.-H."/>
        </authorList>
    </citation>
    <scope>NUCLEOTIDE SEQUENCE [LARGE SCALE GENOMIC DNA]</scope>
    <source>
        <strain evidence="2 3">KUDC0627</strain>
    </source>
</reference>
<feature type="transmembrane region" description="Helical" evidence="1">
    <location>
        <begin position="35"/>
        <end position="57"/>
    </location>
</feature>
<dbReference type="RefSeq" id="WP_143986843.1">
    <property type="nucleotide sequence ID" value="NZ_CP041692.1"/>
</dbReference>
<evidence type="ECO:0000313" key="3">
    <source>
        <dbReference type="Proteomes" id="UP000319263"/>
    </source>
</evidence>
<sequence>MKPQTLLRALVGQAPIAVAIGLALAAIADLRGHGVLGLIAAIGVAGEVEALPLLAVLHGPAQPFAVQLRGYRRPFEVPTGRSGMAIVGGIVLIMVLSMLTLPGWVAFVLMLIAGLGLLINLGLAFRARRGRDTQRTRIKDAVSAHQPAFVIYTGRRNNASYQLAMWIPILEKLQLPYLVVLRHPEALPSTQRVTGAPIVVLPTGSDLDSVIVPGLKIAFYVNGVAENTSFVTYRRLVHVYLGHGDSDKEMSVHPMHRMFDLVFVAGQAAIDRYAQAGLTMPAERFVIVGRPQMAGLQRAGRPIAEASPPTVLFAPTWRGYNAQTVLSSLPLGTKIVSALLDRGATVVFRPHPFSWLGAGERVEINAVDDLLRRDRESTGRPHRMAAEGRDVQLTDDFDACDALITDVGGALVDSFATGKPYAVVLPPGQSADTAATDYPSTAAAYLIEYAAVRGDGQHACTGLLDELLVTDPLRDRRAAVAHYYLGDHPGDDRPFLDAVRALLA</sequence>